<dbReference type="SUPFAM" id="SSF55874">
    <property type="entry name" value="ATPase domain of HSP90 chaperone/DNA topoisomerase II/histidine kinase"/>
    <property type="match status" value="1"/>
</dbReference>
<evidence type="ECO:0000256" key="4">
    <source>
        <dbReference type="ARBA" id="ARBA00022553"/>
    </source>
</evidence>
<dbReference type="AlphaFoldDB" id="A0A1U7NCM8"/>
<dbReference type="SMART" id="SM00388">
    <property type="entry name" value="HisKA"/>
    <property type="match status" value="1"/>
</dbReference>
<comment type="caution">
    <text evidence="10">The sequence shown here is derived from an EMBL/GenBank/DDBJ whole genome shotgun (WGS) entry which is preliminary data.</text>
</comment>
<keyword evidence="8" id="KW-0812">Transmembrane</keyword>
<evidence type="ECO:0000256" key="7">
    <source>
        <dbReference type="ARBA" id="ARBA00023012"/>
    </source>
</evidence>
<dbReference type="GO" id="GO:0004721">
    <property type="term" value="F:phosphoprotein phosphatase activity"/>
    <property type="evidence" value="ECO:0007669"/>
    <property type="project" value="TreeGrafter"/>
</dbReference>
<keyword evidence="7" id="KW-0902">Two-component regulatory system</keyword>
<dbReference type="SUPFAM" id="SSF47384">
    <property type="entry name" value="Homodimeric domain of signal transducing histidine kinase"/>
    <property type="match status" value="1"/>
</dbReference>
<keyword evidence="4" id="KW-0597">Phosphoprotein</keyword>
<dbReference type="GO" id="GO:0005886">
    <property type="term" value="C:plasma membrane"/>
    <property type="evidence" value="ECO:0007669"/>
    <property type="project" value="TreeGrafter"/>
</dbReference>
<reference evidence="10 11" key="1">
    <citation type="submission" date="2016-11" db="EMBL/GenBank/DDBJ databases">
        <title>Description of two novel members of the family Erysipelotrichaceae: Ileibacterium lipovorans gen. nov., sp. nov. and Dubosiella newyorkensis, gen. nov., sp. nov.</title>
        <authorList>
            <person name="Cox L.M."/>
            <person name="Sohn J."/>
            <person name="Tyrrell K.L."/>
            <person name="Citron D.M."/>
            <person name="Lawson P.A."/>
            <person name="Patel N.B."/>
            <person name="Iizumi T."/>
            <person name="Perez-Perez G.I."/>
            <person name="Goldstein E.J."/>
            <person name="Blaser M.J."/>
        </authorList>
    </citation>
    <scope>NUCLEOTIDE SEQUENCE [LARGE SCALE GENOMIC DNA]</scope>
    <source>
        <strain evidence="10 11">NYU-BL-A3</strain>
    </source>
</reference>
<dbReference type="EC" id="2.7.13.3" evidence="3"/>
<evidence type="ECO:0000313" key="11">
    <source>
        <dbReference type="Proteomes" id="UP000186341"/>
    </source>
</evidence>
<evidence type="ECO:0000256" key="8">
    <source>
        <dbReference type="SAM" id="Phobius"/>
    </source>
</evidence>
<dbReference type="Gene3D" id="3.30.565.10">
    <property type="entry name" value="Histidine kinase-like ATPase, C-terminal domain"/>
    <property type="match status" value="1"/>
</dbReference>
<dbReference type="InterPro" id="IPR036097">
    <property type="entry name" value="HisK_dim/P_sf"/>
</dbReference>
<feature type="transmembrane region" description="Helical" evidence="8">
    <location>
        <begin position="169"/>
        <end position="188"/>
    </location>
</feature>
<dbReference type="PANTHER" id="PTHR45453">
    <property type="entry name" value="PHOSPHATE REGULON SENSOR PROTEIN PHOR"/>
    <property type="match status" value="1"/>
</dbReference>
<dbReference type="SMART" id="SM00387">
    <property type="entry name" value="HATPase_c"/>
    <property type="match status" value="1"/>
</dbReference>
<dbReference type="Pfam" id="PF02518">
    <property type="entry name" value="HATPase_c"/>
    <property type="match status" value="1"/>
</dbReference>
<dbReference type="InterPro" id="IPR005467">
    <property type="entry name" value="His_kinase_dom"/>
</dbReference>
<keyword evidence="5" id="KW-0808">Transferase</keyword>
<dbReference type="EMBL" id="MPJW01000284">
    <property type="protein sequence ID" value="OLU36269.1"/>
    <property type="molecule type" value="Genomic_DNA"/>
</dbReference>
<dbReference type="FunFam" id="1.10.287.130:FF:000001">
    <property type="entry name" value="Two-component sensor histidine kinase"/>
    <property type="match status" value="1"/>
</dbReference>
<evidence type="ECO:0000256" key="3">
    <source>
        <dbReference type="ARBA" id="ARBA00012438"/>
    </source>
</evidence>
<keyword evidence="8" id="KW-1133">Transmembrane helix</keyword>
<dbReference type="InterPro" id="IPR003594">
    <property type="entry name" value="HATPase_dom"/>
</dbReference>
<evidence type="ECO:0000259" key="9">
    <source>
        <dbReference type="PROSITE" id="PS50109"/>
    </source>
</evidence>
<organism evidence="10 11">
    <name type="scientific">Ileibacterium valens</name>
    <dbReference type="NCBI Taxonomy" id="1862668"/>
    <lineage>
        <taxon>Bacteria</taxon>
        <taxon>Bacillati</taxon>
        <taxon>Bacillota</taxon>
        <taxon>Erysipelotrichia</taxon>
        <taxon>Erysipelotrichales</taxon>
        <taxon>Erysipelotrichaceae</taxon>
        <taxon>Ileibacterium</taxon>
    </lineage>
</organism>
<dbReference type="Gene3D" id="1.10.287.130">
    <property type="match status" value="1"/>
</dbReference>
<evidence type="ECO:0000256" key="6">
    <source>
        <dbReference type="ARBA" id="ARBA00022777"/>
    </source>
</evidence>
<keyword evidence="11" id="KW-1185">Reference proteome</keyword>
<feature type="transmembrane region" description="Helical" evidence="8">
    <location>
        <begin position="9"/>
        <end position="30"/>
    </location>
</feature>
<dbReference type="GO" id="GO:0000155">
    <property type="term" value="F:phosphorelay sensor kinase activity"/>
    <property type="evidence" value="ECO:0007669"/>
    <property type="project" value="InterPro"/>
</dbReference>
<dbReference type="InterPro" id="IPR036890">
    <property type="entry name" value="HATPase_C_sf"/>
</dbReference>
<comment type="subcellular location">
    <subcellularLocation>
        <location evidence="2">Membrane</location>
    </subcellularLocation>
</comment>
<dbReference type="GO" id="GO:0016036">
    <property type="term" value="P:cellular response to phosphate starvation"/>
    <property type="evidence" value="ECO:0007669"/>
    <property type="project" value="TreeGrafter"/>
</dbReference>
<dbReference type="PROSITE" id="PS50109">
    <property type="entry name" value="HIS_KIN"/>
    <property type="match status" value="1"/>
</dbReference>
<keyword evidence="6" id="KW-0418">Kinase</keyword>
<evidence type="ECO:0000256" key="2">
    <source>
        <dbReference type="ARBA" id="ARBA00004370"/>
    </source>
</evidence>
<feature type="domain" description="Histidine kinase" evidence="9">
    <location>
        <begin position="212"/>
        <end position="418"/>
    </location>
</feature>
<dbReference type="RefSeq" id="WP_075821118.1">
    <property type="nucleotide sequence ID" value="NZ_CAPNHH010000153.1"/>
</dbReference>
<evidence type="ECO:0000256" key="5">
    <source>
        <dbReference type="ARBA" id="ARBA00022679"/>
    </source>
</evidence>
<comment type="catalytic activity">
    <reaction evidence="1">
        <text>ATP + protein L-histidine = ADP + protein N-phospho-L-histidine.</text>
        <dbReference type="EC" id="2.7.13.3"/>
    </reaction>
</comment>
<keyword evidence="8" id="KW-0472">Membrane</keyword>
<dbReference type="OrthoDB" id="9813151at2"/>
<protein>
    <recommendedName>
        <fullName evidence="3">histidine kinase</fullName>
        <ecNumber evidence="3">2.7.13.3</ecNumber>
    </recommendedName>
</protein>
<gene>
    <name evidence="10" type="ORF">BO222_12720</name>
</gene>
<name>A0A1U7NCM8_9FIRM</name>
<dbReference type="InterPro" id="IPR050351">
    <property type="entry name" value="BphY/WalK/GraS-like"/>
</dbReference>
<dbReference type="Pfam" id="PF00512">
    <property type="entry name" value="HisKA"/>
    <property type="match status" value="1"/>
</dbReference>
<evidence type="ECO:0000256" key="1">
    <source>
        <dbReference type="ARBA" id="ARBA00000085"/>
    </source>
</evidence>
<dbReference type="PANTHER" id="PTHR45453:SF1">
    <property type="entry name" value="PHOSPHATE REGULON SENSOR PROTEIN PHOR"/>
    <property type="match status" value="1"/>
</dbReference>
<evidence type="ECO:0000313" key="10">
    <source>
        <dbReference type="EMBL" id="OLU36269.1"/>
    </source>
</evidence>
<dbReference type="Proteomes" id="UP000186341">
    <property type="component" value="Unassembled WGS sequence"/>
</dbReference>
<dbReference type="InterPro" id="IPR003661">
    <property type="entry name" value="HisK_dim/P_dom"/>
</dbReference>
<proteinExistence type="predicted"/>
<dbReference type="CDD" id="cd00082">
    <property type="entry name" value="HisKA"/>
    <property type="match status" value="1"/>
</dbReference>
<accession>A0A1U7NCM8</accession>
<sequence length="418" mass="48028">MKQLKKKIVLVLGSLLSVLGILIFGIVLFMEGMKAEDEIRTTLLRVSSSMNSLYDGYLEGKPYFYNDGPQSERRGSLKMDDDFSLITDDPVFTFQIDNHRIWNILYLNADMDEISEALERADWVLAHDEPSKAKTQLSLLGDRYAWYYPDLNSMTLIDIHSWQDDYVDYFWLCTGFFIVYLLAVWGIAQLISKWLIRPVAESFEKQKQFIADASHELKTPLAVILSSAEAMERNPDNKWLKNIETETDRMNRLIGDLLELTRSEQIKLPLSRVNLSFIAEKECLIQEARIYEKGLTLNVDIEPDVEVIGNADSLSQVLGILLDNAISHARSEIRIKVRKQGSQSICFVENNGRPIPLEMQKRIFERFVREDTSRNRSDNRFGLGLAIAKNLMNQNQGTIKVQTVEGWTVFSFILKTAH</sequence>
<dbReference type="GeneID" id="82203980"/>